<comment type="caution">
    <text evidence="2">The sequence shown here is derived from an EMBL/GenBank/DDBJ whole genome shotgun (WGS) entry which is preliminary data.</text>
</comment>
<name>A0AAV7TM37_PLEWA</name>
<keyword evidence="3" id="KW-1185">Reference proteome</keyword>
<evidence type="ECO:0000256" key="1">
    <source>
        <dbReference type="SAM" id="Phobius"/>
    </source>
</evidence>
<feature type="transmembrane region" description="Helical" evidence="1">
    <location>
        <begin position="57"/>
        <end position="74"/>
    </location>
</feature>
<reference evidence="2" key="1">
    <citation type="journal article" date="2022" name="bioRxiv">
        <title>Sequencing and chromosome-scale assembly of the giantPleurodeles waltlgenome.</title>
        <authorList>
            <person name="Brown T."/>
            <person name="Elewa A."/>
            <person name="Iarovenko S."/>
            <person name="Subramanian E."/>
            <person name="Araus A.J."/>
            <person name="Petzold A."/>
            <person name="Susuki M."/>
            <person name="Suzuki K.-i.T."/>
            <person name="Hayashi T."/>
            <person name="Toyoda A."/>
            <person name="Oliveira C."/>
            <person name="Osipova E."/>
            <person name="Leigh N.D."/>
            <person name="Simon A."/>
            <person name="Yun M.H."/>
        </authorList>
    </citation>
    <scope>NUCLEOTIDE SEQUENCE</scope>
    <source>
        <strain evidence="2">20211129_DDA</strain>
        <tissue evidence="2">Liver</tissue>
    </source>
</reference>
<accession>A0AAV7TM37</accession>
<dbReference type="PROSITE" id="PS51257">
    <property type="entry name" value="PROKAR_LIPOPROTEIN"/>
    <property type="match status" value="1"/>
</dbReference>
<gene>
    <name evidence="2" type="ORF">NDU88_002530</name>
</gene>
<keyword evidence="1" id="KW-1133">Transmembrane helix</keyword>
<organism evidence="2 3">
    <name type="scientific">Pleurodeles waltl</name>
    <name type="common">Iberian ribbed newt</name>
    <dbReference type="NCBI Taxonomy" id="8319"/>
    <lineage>
        <taxon>Eukaryota</taxon>
        <taxon>Metazoa</taxon>
        <taxon>Chordata</taxon>
        <taxon>Craniata</taxon>
        <taxon>Vertebrata</taxon>
        <taxon>Euteleostomi</taxon>
        <taxon>Amphibia</taxon>
        <taxon>Batrachia</taxon>
        <taxon>Caudata</taxon>
        <taxon>Salamandroidea</taxon>
        <taxon>Salamandridae</taxon>
        <taxon>Pleurodelinae</taxon>
        <taxon>Pleurodeles</taxon>
    </lineage>
</organism>
<dbReference type="EMBL" id="JANPWB010000006">
    <property type="protein sequence ID" value="KAJ1177269.1"/>
    <property type="molecule type" value="Genomic_DNA"/>
</dbReference>
<proteinExistence type="predicted"/>
<feature type="transmembrane region" description="Helical" evidence="1">
    <location>
        <begin position="20"/>
        <end position="36"/>
    </location>
</feature>
<sequence length="95" mass="10560">MAASQRVLPRFLVLRASRGSHAVWVLCSCPGLLLVVPPRRRASDRVKVYRVRLLRRSLPFVLSFCIYPAIRVHVTDAGPPVVMATERAAARTAPL</sequence>
<keyword evidence="1" id="KW-0812">Transmembrane</keyword>
<dbReference type="AlphaFoldDB" id="A0AAV7TM37"/>
<evidence type="ECO:0000313" key="3">
    <source>
        <dbReference type="Proteomes" id="UP001066276"/>
    </source>
</evidence>
<keyword evidence="1" id="KW-0472">Membrane</keyword>
<protein>
    <recommendedName>
        <fullName evidence="4">Secreted protein</fullName>
    </recommendedName>
</protein>
<evidence type="ECO:0000313" key="2">
    <source>
        <dbReference type="EMBL" id="KAJ1177269.1"/>
    </source>
</evidence>
<dbReference type="Proteomes" id="UP001066276">
    <property type="component" value="Chromosome 3_2"/>
</dbReference>
<evidence type="ECO:0008006" key="4">
    <source>
        <dbReference type="Google" id="ProtNLM"/>
    </source>
</evidence>